<comment type="caution">
    <text evidence="3">The sequence shown here is derived from an EMBL/GenBank/DDBJ whole genome shotgun (WGS) entry which is preliminary data.</text>
</comment>
<evidence type="ECO:0000259" key="2">
    <source>
        <dbReference type="Pfam" id="PF07670"/>
    </source>
</evidence>
<keyword evidence="1" id="KW-1133">Transmembrane helix</keyword>
<feature type="domain" description="Nucleoside transporter/FeoB GTPase Gate" evidence="2">
    <location>
        <begin position="40"/>
        <end position="138"/>
    </location>
</feature>
<feature type="transmembrane region" description="Helical" evidence="1">
    <location>
        <begin position="149"/>
        <end position="169"/>
    </location>
</feature>
<evidence type="ECO:0000256" key="1">
    <source>
        <dbReference type="SAM" id="Phobius"/>
    </source>
</evidence>
<sequence>MTAWVVPVIVCIILIAGFYKRIDLMASFVEGAKDGLLTAKNILPPLVLLMTVIGMLRASGGLAQITAWISPVLTAVGIPPETAPLALIRPLSGSGALAVLEDTLSQVGADSLAGRTASVMMGATETTFYTVAVYFGAAKVRQTAHAIPCALIGDLIGACMSAWITAMLFA</sequence>
<gene>
    <name evidence="3" type="ORF">H6A12_06285</name>
</gene>
<keyword evidence="1" id="KW-0812">Transmembrane</keyword>
<dbReference type="EMBL" id="JACJKY010000008">
    <property type="protein sequence ID" value="MBM6920756.1"/>
    <property type="molecule type" value="Genomic_DNA"/>
</dbReference>
<feature type="transmembrane region" description="Helical" evidence="1">
    <location>
        <begin position="5"/>
        <end position="22"/>
    </location>
</feature>
<dbReference type="PANTHER" id="PTHR35793:SF2">
    <property type="entry name" value="INNER MEMBRANE PROTEIN YJIG"/>
    <property type="match status" value="1"/>
</dbReference>
<dbReference type="GO" id="GO:0005886">
    <property type="term" value="C:plasma membrane"/>
    <property type="evidence" value="ECO:0007669"/>
    <property type="project" value="TreeGrafter"/>
</dbReference>
<dbReference type="RefSeq" id="WP_204445987.1">
    <property type="nucleotide sequence ID" value="NZ_JACJKY010000008.1"/>
</dbReference>
<dbReference type="Proteomes" id="UP000774750">
    <property type="component" value="Unassembled WGS sequence"/>
</dbReference>
<evidence type="ECO:0000313" key="4">
    <source>
        <dbReference type="Proteomes" id="UP000774750"/>
    </source>
</evidence>
<accession>A0A939BEC8</accession>
<reference evidence="3" key="1">
    <citation type="submission" date="2020-08" db="EMBL/GenBank/DDBJ databases">
        <authorList>
            <person name="Cejkova D."/>
            <person name="Kubasova T."/>
            <person name="Jahodarova E."/>
            <person name="Rychlik I."/>
        </authorList>
    </citation>
    <scope>NUCLEOTIDE SEQUENCE</scope>
    <source>
        <strain evidence="3">An559</strain>
    </source>
</reference>
<dbReference type="InterPro" id="IPR011642">
    <property type="entry name" value="Gate_dom"/>
</dbReference>
<dbReference type="InterPro" id="IPR052549">
    <property type="entry name" value="SpmB"/>
</dbReference>
<proteinExistence type="predicted"/>
<keyword evidence="4" id="KW-1185">Reference proteome</keyword>
<evidence type="ECO:0000313" key="3">
    <source>
        <dbReference type="EMBL" id="MBM6920756.1"/>
    </source>
</evidence>
<dbReference type="Pfam" id="PF07670">
    <property type="entry name" value="Gate"/>
    <property type="match status" value="1"/>
</dbReference>
<reference evidence="3" key="2">
    <citation type="journal article" date="2021" name="Sci. Rep.">
        <title>The distribution of antibiotic resistance genes in chicken gut microbiota commensals.</title>
        <authorList>
            <person name="Juricova H."/>
            <person name="Matiasovicova J."/>
            <person name="Kubasova T."/>
            <person name="Cejkova D."/>
            <person name="Rychlik I."/>
        </authorList>
    </citation>
    <scope>NUCLEOTIDE SEQUENCE</scope>
    <source>
        <strain evidence="3">An559</strain>
    </source>
</reference>
<organism evidence="3 4">
    <name type="scientific">Merdimmobilis hominis</name>
    <dbReference type="NCBI Taxonomy" id="2897707"/>
    <lineage>
        <taxon>Bacteria</taxon>
        <taxon>Bacillati</taxon>
        <taxon>Bacillota</taxon>
        <taxon>Clostridia</taxon>
        <taxon>Eubacteriales</taxon>
        <taxon>Oscillospiraceae</taxon>
        <taxon>Merdimmobilis</taxon>
    </lineage>
</organism>
<dbReference type="AlphaFoldDB" id="A0A939BEC8"/>
<protein>
    <submittedName>
        <fullName evidence="3">Spore maturation protein</fullName>
    </submittedName>
</protein>
<name>A0A939BEC8_9FIRM</name>
<dbReference type="PANTHER" id="PTHR35793">
    <property type="entry name" value="INNER MEMBRANE PROTEIN YJIG"/>
    <property type="match status" value="1"/>
</dbReference>
<keyword evidence="1" id="KW-0472">Membrane</keyword>